<evidence type="ECO:0000256" key="1">
    <source>
        <dbReference type="ARBA" id="ARBA00006226"/>
    </source>
</evidence>
<dbReference type="Gene3D" id="3.30.2310.20">
    <property type="entry name" value="RelE-like"/>
    <property type="match status" value="1"/>
</dbReference>
<evidence type="ECO:0000256" key="2">
    <source>
        <dbReference type="ARBA" id="ARBA00022649"/>
    </source>
</evidence>
<evidence type="ECO:0000313" key="3">
    <source>
        <dbReference type="EMBL" id="AXH97065.1"/>
    </source>
</evidence>
<dbReference type="InterPro" id="IPR051803">
    <property type="entry name" value="TA_system_RelE-like_toxin"/>
</dbReference>
<comment type="similarity">
    <text evidence="1">Belongs to the RelE toxin family.</text>
</comment>
<organism evidence="3 4">
    <name type="scientific">Ornithinimicrobium avium</name>
    <dbReference type="NCBI Taxonomy" id="2283195"/>
    <lineage>
        <taxon>Bacteria</taxon>
        <taxon>Bacillati</taxon>
        <taxon>Actinomycetota</taxon>
        <taxon>Actinomycetes</taxon>
        <taxon>Micrococcales</taxon>
        <taxon>Ornithinimicrobiaceae</taxon>
        <taxon>Ornithinimicrobium</taxon>
    </lineage>
</organism>
<dbReference type="AlphaFoldDB" id="A0A345NPV7"/>
<sequence length="110" mass="12310">MVRRPQDSPRSTLRIVLTQHAVSDIEEACDYYAGIDPKLGTRFADDVGAAIERIVMFPKGAPAVEGFDELRRARMRRFPYGVFYQQTPAGDLLVVRVLHSRRHPAGALDG</sequence>
<keyword evidence="2" id="KW-1277">Toxin-antitoxin system</keyword>
<dbReference type="OrthoDB" id="3174173at2"/>
<dbReference type="InterPro" id="IPR035093">
    <property type="entry name" value="RelE/ParE_toxin_dom_sf"/>
</dbReference>
<accession>A0A345NPV7</accession>
<dbReference type="InterPro" id="IPR007712">
    <property type="entry name" value="RelE/ParE_toxin"/>
</dbReference>
<dbReference type="KEGG" id="orn:DV701_13905"/>
<gene>
    <name evidence="3" type="ORF">DV701_13905</name>
</gene>
<reference evidence="3 4" key="1">
    <citation type="submission" date="2018-07" db="EMBL/GenBank/DDBJ databases">
        <title>Complete genome sequencing of Ornithinimicrobium sp. AMA3305.</title>
        <authorList>
            <person name="Bae J.-W."/>
        </authorList>
    </citation>
    <scope>NUCLEOTIDE SEQUENCE [LARGE SCALE GENOMIC DNA]</scope>
    <source>
        <strain evidence="3 4">AMA3305</strain>
    </source>
</reference>
<dbReference type="Pfam" id="PF05016">
    <property type="entry name" value="ParE_toxin"/>
    <property type="match status" value="1"/>
</dbReference>
<dbReference type="PANTHER" id="PTHR33755:SF8">
    <property type="entry name" value="TOXIN PARE2"/>
    <property type="match status" value="1"/>
</dbReference>
<keyword evidence="4" id="KW-1185">Reference proteome</keyword>
<evidence type="ECO:0000313" key="4">
    <source>
        <dbReference type="Proteomes" id="UP000253790"/>
    </source>
</evidence>
<name>A0A345NPV7_9MICO</name>
<dbReference type="PANTHER" id="PTHR33755">
    <property type="entry name" value="TOXIN PARE1-RELATED"/>
    <property type="match status" value="1"/>
</dbReference>
<dbReference type="Proteomes" id="UP000253790">
    <property type="component" value="Chromosome"/>
</dbReference>
<dbReference type="EMBL" id="CP031229">
    <property type="protein sequence ID" value="AXH97065.1"/>
    <property type="molecule type" value="Genomic_DNA"/>
</dbReference>
<proteinExistence type="inferred from homology"/>
<protein>
    <submittedName>
        <fullName evidence="3">Type II toxin-antitoxin system RelE/ParE family toxin</fullName>
    </submittedName>
</protein>